<keyword evidence="6" id="KW-0175">Coiled coil</keyword>
<keyword evidence="2 5" id="KW-0863">Zinc-finger</keyword>
<proteinExistence type="predicted"/>
<sequence length="220" mass="25324">MHDVTQGGGKRSRQWYILFFIMVFSCCAVICSNRQTAENKDNGVTFHRVPKNKEQRKLWVQALCRIDLSTGQLWEPTNFSYICSQHFRPEDFDRTGQTVRLRKNVVPSVFLFPSNFQRKPVKKRTTNTSQRTPASDVEVPCSKDKEALENLDSSIAQAIASDHSYIITDSPRELKRKLDDLIEQAEILQQQLYNATHRKKCLHTATGVGTLENYKCDLPE</sequence>
<dbReference type="SUPFAM" id="SSF57716">
    <property type="entry name" value="Glucocorticoid receptor-like (DNA-binding domain)"/>
    <property type="match status" value="1"/>
</dbReference>
<dbReference type="PANTHER" id="PTHR47696">
    <property type="entry name" value="THAP DOMAIN-CONTAINING PROTEIN 2"/>
    <property type="match status" value="1"/>
</dbReference>
<keyword evidence="1" id="KW-0479">Metal-binding</keyword>
<dbReference type="PANTHER" id="PTHR47696:SF1">
    <property type="entry name" value="THAP DOMAIN-CONTAINING PROTEIN 2"/>
    <property type="match status" value="1"/>
</dbReference>
<keyword evidence="10" id="KW-1185">Reference proteome</keyword>
<keyword evidence="3" id="KW-0862">Zinc</keyword>
<dbReference type="InterPro" id="IPR038441">
    <property type="entry name" value="THAP_Znf_sf"/>
</dbReference>
<protein>
    <submittedName>
        <fullName evidence="9">THAP domain-containing protein 6-like isoform X1</fullName>
    </submittedName>
</protein>
<evidence type="ECO:0000256" key="1">
    <source>
        <dbReference type="ARBA" id="ARBA00022723"/>
    </source>
</evidence>
<evidence type="ECO:0000256" key="6">
    <source>
        <dbReference type="SAM" id="Coils"/>
    </source>
</evidence>
<dbReference type="Gene3D" id="6.20.210.20">
    <property type="entry name" value="THAP domain"/>
    <property type="match status" value="1"/>
</dbReference>
<dbReference type="EMBL" id="JAHFZB010000004">
    <property type="protein sequence ID" value="KAK6490587.1"/>
    <property type="molecule type" value="Genomic_DNA"/>
</dbReference>
<keyword evidence="7" id="KW-0472">Membrane</keyword>
<dbReference type="SMART" id="SM00980">
    <property type="entry name" value="THAP"/>
    <property type="match status" value="1"/>
</dbReference>
<evidence type="ECO:0000313" key="10">
    <source>
        <dbReference type="Proteomes" id="UP001369086"/>
    </source>
</evidence>
<dbReference type="Proteomes" id="UP001369086">
    <property type="component" value="Unassembled WGS sequence"/>
</dbReference>
<keyword evidence="7" id="KW-1133">Transmembrane helix</keyword>
<evidence type="ECO:0000256" key="5">
    <source>
        <dbReference type="PROSITE-ProRule" id="PRU00309"/>
    </source>
</evidence>
<name>A0ABR1A0I3_HUSHU</name>
<evidence type="ECO:0000256" key="7">
    <source>
        <dbReference type="SAM" id="Phobius"/>
    </source>
</evidence>
<reference evidence="9 10" key="1">
    <citation type="submission" date="2021-05" db="EMBL/GenBank/DDBJ databases">
        <authorList>
            <person name="Zahm M."/>
            <person name="Klopp C."/>
            <person name="Cabau C."/>
            <person name="Kuhl H."/>
            <person name="Suciu R."/>
            <person name="Ciorpac M."/>
            <person name="Holostenco D."/>
            <person name="Gessner J."/>
            <person name="Wuertz S."/>
            <person name="Hohne C."/>
            <person name="Stock M."/>
            <person name="Gislard M."/>
            <person name="Lluch J."/>
            <person name="Milhes M."/>
            <person name="Lampietro C."/>
            <person name="Lopez Roques C."/>
            <person name="Donnadieu C."/>
            <person name="Du K."/>
            <person name="Schartl M."/>
            <person name="Guiguen Y."/>
        </authorList>
    </citation>
    <scope>NUCLEOTIDE SEQUENCE [LARGE SCALE GENOMIC DNA]</scope>
    <source>
        <strain evidence="9">Hh-F2</strain>
        <tissue evidence="9">Blood</tissue>
    </source>
</reference>
<dbReference type="SMART" id="SM00692">
    <property type="entry name" value="DM3"/>
    <property type="match status" value="1"/>
</dbReference>
<accession>A0ABR1A0I3</accession>
<feature type="domain" description="THAP-type" evidence="8">
    <location>
        <begin position="22"/>
        <end position="110"/>
    </location>
</feature>
<comment type="caution">
    <text evidence="9">The sequence shown here is derived from an EMBL/GenBank/DDBJ whole genome shotgun (WGS) entry which is preliminary data.</text>
</comment>
<evidence type="ECO:0000313" key="9">
    <source>
        <dbReference type="EMBL" id="KAK6490587.1"/>
    </source>
</evidence>
<evidence type="ECO:0000256" key="3">
    <source>
        <dbReference type="ARBA" id="ARBA00022833"/>
    </source>
</evidence>
<dbReference type="Pfam" id="PF05485">
    <property type="entry name" value="THAP"/>
    <property type="match status" value="1"/>
</dbReference>
<feature type="transmembrane region" description="Helical" evidence="7">
    <location>
        <begin position="15"/>
        <end position="32"/>
    </location>
</feature>
<keyword evidence="4 5" id="KW-0238">DNA-binding</keyword>
<evidence type="ECO:0000259" key="8">
    <source>
        <dbReference type="PROSITE" id="PS50950"/>
    </source>
</evidence>
<dbReference type="InterPro" id="IPR006612">
    <property type="entry name" value="THAP_Znf"/>
</dbReference>
<dbReference type="InterPro" id="IPR026521">
    <property type="entry name" value="THAP2"/>
</dbReference>
<dbReference type="PROSITE" id="PS50950">
    <property type="entry name" value="ZF_THAP"/>
    <property type="match status" value="1"/>
</dbReference>
<evidence type="ECO:0000256" key="4">
    <source>
        <dbReference type="ARBA" id="ARBA00023125"/>
    </source>
</evidence>
<evidence type="ECO:0000256" key="2">
    <source>
        <dbReference type="ARBA" id="ARBA00022771"/>
    </source>
</evidence>
<gene>
    <name evidence="9" type="ORF">HHUSO_G5171</name>
</gene>
<feature type="coiled-coil region" evidence="6">
    <location>
        <begin position="171"/>
        <end position="198"/>
    </location>
</feature>
<keyword evidence="7" id="KW-0812">Transmembrane</keyword>
<organism evidence="9 10">
    <name type="scientific">Huso huso</name>
    <name type="common">Beluga</name>
    <name type="synonym">Acipenser huso</name>
    <dbReference type="NCBI Taxonomy" id="61971"/>
    <lineage>
        <taxon>Eukaryota</taxon>
        <taxon>Metazoa</taxon>
        <taxon>Chordata</taxon>
        <taxon>Craniata</taxon>
        <taxon>Vertebrata</taxon>
        <taxon>Euteleostomi</taxon>
        <taxon>Actinopterygii</taxon>
        <taxon>Chondrostei</taxon>
        <taxon>Acipenseriformes</taxon>
        <taxon>Acipenseridae</taxon>
        <taxon>Huso</taxon>
    </lineage>
</organism>